<keyword evidence="1" id="KW-0472">Membrane</keyword>
<evidence type="ECO:0008006" key="4">
    <source>
        <dbReference type="Google" id="ProtNLM"/>
    </source>
</evidence>
<proteinExistence type="predicted"/>
<evidence type="ECO:0000313" key="2">
    <source>
        <dbReference type="EMBL" id="APG59875.1"/>
    </source>
</evidence>
<evidence type="ECO:0000313" key="3">
    <source>
        <dbReference type="Proteomes" id="UP000182510"/>
    </source>
</evidence>
<keyword evidence="3" id="KW-1185">Reference proteome</keyword>
<keyword evidence="1" id="KW-1133">Transmembrane helix</keyword>
<dbReference type="STRING" id="1913577.LPB144_05355"/>
<accession>A0A1L3J414</accession>
<dbReference type="EMBL" id="CP018153">
    <property type="protein sequence ID" value="APG59875.1"/>
    <property type="molecule type" value="Genomic_DNA"/>
</dbReference>
<dbReference type="Proteomes" id="UP000182510">
    <property type="component" value="Chromosome"/>
</dbReference>
<name>A0A1L3J414_9FLAO</name>
<dbReference type="InterPro" id="IPR018550">
    <property type="entry name" value="Lipid-A_deacylase-rel"/>
</dbReference>
<sequence>MYEHKKLRSKKLIQGKSLKVFYILGFIKKVNSYTLFTLILLFTFFTTTAQEHSSKMSIGVFYGNGSEDRFPFNSPSYRHKVNLFRVELNYLMKQHKNWSYELLVAPEYSVSKHQFNNMLLMESANAESHSEINNQYLYEKKIIGFGLNFGGIIRYSILKPFNSYALISVGPMINSTSTERLANGFSFVDVFSLGLSYRLNRISLDFRYGIRHLSNLNIQNPNAGHNSTILKFGTTFHF</sequence>
<protein>
    <recommendedName>
        <fullName evidence="4">Acyloxyacyl hydrolase</fullName>
    </recommendedName>
</protein>
<keyword evidence="1" id="KW-0812">Transmembrane</keyword>
<reference evidence="2 3" key="1">
    <citation type="submission" date="2016-11" db="EMBL/GenBank/DDBJ databases">
        <title>Gramella sp. LPB0144 isolated from marine environment.</title>
        <authorList>
            <person name="Kim E."/>
            <person name="Yi H."/>
        </authorList>
    </citation>
    <scope>NUCLEOTIDE SEQUENCE [LARGE SCALE GENOMIC DNA]</scope>
    <source>
        <strain evidence="2 3">LPB0144</strain>
    </source>
</reference>
<feature type="transmembrane region" description="Helical" evidence="1">
    <location>
        <begin position="20"/>
        <end position="45"/>
    </location>
</feature>
<dbReference type="AlphaFoldDB" id="A0A1L3J414"/>
<organism evidence="2 3">
    <name type="scientific">Christiangramia salexigens</name>
    <dbReference type="NCBI Taxonomy" id="1913577"/>
    <lineage>
        <taxon>Bacteria</taxon>
        <taxon>Pseudomonadati</taxon>
        <taxon>Bacteroidota</taxon>
        <taxon>Flavobacteriia</taxon>
        <taxon>Flavobacteriales</taxon>
        <taxon>Flavobacteriaceae</taxon>
        <taxon>Christiangramia</taxon>
    </lineage>
</organism>
<dbReference type="SUPFAM" id="SSF56925">
    <property type="entry name" value="OMPA-like"/>
    <property type="match status" value="1"/>
</dbReference>
<dbReference type="InterPro" id="IPR011250">
    <property type="entry name" value="OMP/PagP_B-barrel"/>
</dbReference>
<evidence type="ECO:0000256" key="1">
    <source>
        <dbReference type="SAM" id="Phobius"/>
    </source>
</evidence>
<dbReference type="KEGG" id="grl:LPB144_05355"/>
<dbReference type="OrthoDB" id="1200606at2"/>
<dbReference type="Pfam" id="PF09411">
    <property type="entry name" value="PagL"/>
    <property type="match status" value="1"/>
</dbReference>
<gene>
    <name evidence="2" type="ORF">LPB144_05355</name>
</gene>
<dbReference type="Gene3D" id="2.40.160.20">
    <property type="match status" value="1"/>
</dbReference>